<organism evidence="9 10">
    <name type="scientific">Clavelina lepadiformis</name>
    <name type="common">Light-bulb sea squirt</name>
    <name type="synonym">Ascidia lepadiformis</name>
    <dbReference type="NCBI Taxonomy" id="159417"/>
    <lineage>
        <taxon>Eukaryota</taxon>
        <taxon>Metazoa</taxon>
        <taxon>Chordata</taxon>
        <taxon>Tunicata</taxon>
        <taxon>Ascidiacea</taxon>
        <taxon>Aplousobranchia</taxon>
        <taxon>Clavelinidae</taxon>
        <taxon>Clavelina</taxon>
    </lineage>
</organism>
<evidence type="ECO:0000256" key="6">
    <source>
        <dbReference type="ARBA" id="ARBA00049654"/>
    </source>
</evidence>
<dbReference type="InterPro" id="IPR051639">
    <property type="entry name" value="BCD1"/>
</dbReference>
<evidence type="ECO:0000256" key="5">
    <source>
        <dbReference type="ARBA" id="ARBA00049598"/>
    </source>
</evidence>
<dbReference type="PANTHER" id="PTHR13483">
    <property type="entry name" value="BOX C_D SNORNA PROTEIN 1-RELATED"/>
    <property type="match status" value="1"/>
</dbReference>
<comment type="function">
    <text evidence="5">Required for box C/D snoRNAs accumulation involved in snoRNA processing, snoRNA transport to the nucleolus and ribosome biogenesis.</text>
</comment>
<proteinExistence type="inferred from homology"/>
<evidence type="ECO:0000256" key="3">
    <source>
        <dbReference type="ARBA" id="ARBA00022771"/>
    </source>
</evidence>
<evidence type="ECO:0000313" key="9">
    <source>
        <dbReference type="EMBL" id="CAK8672957.1"/>
    </source>
</evidence>
<comment type="similarity">
    <text evidence="6">Belongs to the BCD1 family.</text>
</comment>
<dbReference type="EMBL" id="CAWYQH010000002">
    <property type="protein sequence ID" value="CAK8672957.1"/>
    <property type="molecule type" value="Genomic_DNA"/>
</dbReference>
<sequence>MDKTSIYEKSCGMNLNLEETSAVVRSQAAPDMKKESISGCCEHHSTVSVEPQDENEDCLKSIETEKCQFPDSATSGDRSPMKENDVSEQTNMCWSCRKNVAKYKCPKCSTQTCSVACVKHHKTAMNCDGIRCKTSFVGKEHYNENNLLSDYRFLEEVNRCACKNDRGPHPYNGRSKSMKLQIGKAASMNISLKLLPPSFSMRKQNSTFYCYRRKGFLWHTEWIFFNSNVTKCTKRFPDDVALNEGIKKFTSPQLEDCSFDPRLTSYSGDRYFFMKMEGLPANTEHTPWKCRPCHVLQSAVNVTDQ</sequence>
<dbReference type="PROSITE" id="PS51083">
    <property type="entry name" value="ZF_HIT"/>
    <property type="match status" value="1"/>
</dbReference>
<keyword evidence="1" id="KW-0597">Phosphoprotein</keyword>
<evidence type="ECO:0000256" key="2">
    <source>
        <dbReference type="ARBA" id="ARBA00022723"/>
    </source>
</evidence>
<dbReference type="CDD" id="cd23023">
    <property type="entry name" value="zf-HIT_BCD1"/>
    <property type="match status" value="1"/>
</dbReference>
<gene>
    <name evidence="9" type="ORF">CVLEPA_LOCUS2749</name>
</gene>
<comment type="caution">
    <text evidence="9">The sequence shown here is derived from an EMBL/GenBank/DDBJ whole genome shotgun (WGS) entry which is preliminary data.</text>
</comment>
<dbReference type="Pfam" id="PF25790">
    <property type="entry name" value="BCD1"/>
    <property type="match status" value="1"/>
</dbReference>
<keyword evidence="10" id="KW-1185">Reference proteome</keyword>
<accession>A0ABP0EZP0</accession>
<evidence type="ECO:0000256" key="1">
    <source>
        <dbReference type="ARBA" id="ARBA00022553"/>
    </source>
</evidence>
<keyword evidence="2" id="KW-0479">Metal-binding</keyword>
<protein>
    <recommendedName>
        <fullName evidence="8">HIT-type domain-containing protein</fullName>
    </recommendedName>
</protein>
<keyword evidence="4" id="KW-0862">Zinc</keyword>
<evidence type="ECO:0000256" key="4">
    <source>
        <dbReference type="ARBA" id="ARBA00022833"/>
    </source>
</evidence>
<dbReference type="InterPro" id="IPR007529">
    <property type="entry name" value="Znf_HIT"/>
</dbReference>
<name>A0ABP0EZP0_CLALP</name>
<evidence type="ECO:0000313" key="10">
    <source>
        <dbReference type="Proteomes" id="UP001642483"/>
    </source>
</evidence>
<reference evidence="9 10" key="1">
    <citation type="submission" date="2024-02" db="EMBL/GenBank/DDBJ databases">
        <authorList>
            <person name="Daric V."/>
            <person name="Darras S."/>
        </authorList>
    </citation>
    <scope>NUCLEOTIDE SEQUENCE [LARGE SCALE GENOMIC DNA]</scope>
</reference>
<dbReference type="PANTHER" id="PTHR13483:SF3">
    <property type="entry name" value="BOX C_D SNORNA PROTEIN 1"/>
    <property type="match status" value="1"/>
</dbReference>
<dbReference type="SUPFAM" id="SSF144232">
    <property type="entry name" value="HIT/MYND zinc finger-like"/>
    <property type="match status" value="1"/>
</dbReference>
<evidence type="ECO:0000256" key="7">
    <source>
        <dbReference type="PROSITE-ProRule" id="PRU00453"/>
    </source>
</evidence>
<dbReference type="Gene3D" id="3.30.60.190">
    <property type="match status" value="1"/>
</dbReference>
<keyword evidence="3 7" id="KW-0863">Zinc-finger</keyword>
<feature type="domain" description="HIT-type" evidence="8">
    <location>
        <begin position="93"/>
        <end position="127"/>
    </location>
</feature>
<dbReference type="InterPro" id="IPR057721">
    <property type="entry name" value="BCD1_alpha/beta"/>
</dbReference>
<dbReference type="Proteomes" id="UP001642483">
    <property type="component" value="Unassembled WGS sequence"/>
</dbReference>
<dbReference type="Pfam" id="PF04438">
    <property type="entry name" value="zf-HIT"/>
    <property type="match status" value="1"/>
</dbReference>
<evidence type="ECO:0000259" key="8">
    <source>
        <dbReference type="PROSITE" id="PS51083"/>
    </source>
</evidence>